<dbReference type="AlphaFoldDB" id="A0A9P8VT49"/>
<dbReference type="Pfam" id="PF11905">
    <property type="entry name" value="DUF3425"/>
    <property type="match status" value="1"/>
</dbReference>
<proteinExistence type="predicted"/>
<evidence type="ECO:0000313" key="2">
    <source>
        <dbReference type="EMBL" id="KAH6874457.1"/>
    </source>
</evidence>
<evidence type="ECO:0000256" key="1">
    <source>
        <dbReference type="SAM" id="MobiDB-lite"/>
    </source>
</evidence>
<comment type="caution">
    <text evidence="2">The sequence shown here is derived from an EMBL/GenBank/DDBJ whole genome shotgun (WGS) entry which is preliminary data.</text>
</comment>
<evidence type="ECO:0008006" key="4">
    <source>
        <dbReference type="Google" id="ProtNLM"/>
    </source>
</evidence>
<sequence length="394" mass="44825">MSLLSHGFSDVTRRGRRGRLTAARRAQNRASQARYRLKQRRLARDSESATDSAKPDDLTQDEISVNVLREQFASADFIPSYRPPQMQPEEWDTSGLTLNPLDSLGLPSPRRPDAVPVPSRLYDINNIAWSDAPRNPLDDFRLEMQPLTLETFHTSPSHLFSASSSRPTAQNIADSQPNAQQQTPSPSTTFLFTNHIRLRDMTFLAATLAIAASIDVTADDYLNDRPSPFYLLSCAKTVHSAANYFQQKVKRHLWPSLTQLSRPHASYLDLIVFPHFRERAILQATSSPCLLDQQELFSDMLEGGLACWGTMESGLLGRGSGVPWDMRSWEAKPWFLKKWWFLLGGDDEMWEASRWWWEMRGEDADQGSLMSSWRSTRLRGEVVSNFNQSQVAQF</sequence>
<dbReference type="PANTHER" id="PTHR38116:SF8">
    <property type="entry name" value="BZIP DOMAIN-CONTAINING PROTEIN"/>
    <property type="match status" value="1"/>
</dbReference>
<keyword evidence="3" id="KW-1185">Reference proteome</keyword>
<dbReference type="PANTHER" id="PTHR38116">
    <property type="entry name" value="CHROMOSOME 7, WHOLE GENOME SHOTGUN SEQUENCE"/>
    <property type="match status" value="1"/>
</dbReference>
<dbReference type="OrthoDB" id="5973539at2759"/>
<dbReference type="InterPro" id="IPR021833">
    <property type="entry name" value="DUF3425"/>
</dbReference>
<organism evidence="2 3">
    <name type="scientific">Thelonectria olida</name>
    <dbReference type="NCBI Taxonomy" id="1576542"/>
    <lineage>
        <taxon>Eukaryota</taxon>
        <taxon>Fungi</taxon>
        <taxon>Dikarya</taxon>
        <taxon>Ascomycota</taxon>
        <taxon>Pezizomycotina</taxon>
        <taxon>Sordariomycetes</taxon>
        <taxon>Hypocreomycetidae</taxon>
        <taxon>Hypocreales</taxon>
        <taxon>Nectriaceae</taxon>
        <taxon>Thelonectria</taxon>
    </lineage>
</organism>
<gene>
    <name evidence="2" type="ORF">B0T10DRAFT_586469</name>
</gene>
<protein>
    <recommendedName>
        <fullName evidence="4">BZIP domain-containing protein</fullName>
    </recommendedName>
</protein>
<feature type="compositionally biased region" description="Low complexity" evidence="1">
    <location>
        <begin position="20"/>
        <end position="34"/>
    </location>
</feature>
<evidence type="ECO:0000313" key="3">
    <source>
        <dbReference type="Proteomes" id="UP000777438"/>
    </source>
</evidence>
<reference evidence="2 3" key="1">
    <citation type="journal article" date="2021" name="Nat. Commun.">
        <title>Genetic determinants of endophytism in the Arabidopsis root mycobiome.</title>
        <authorList>
            <person name="Mesny F."/>
            <person name="Miyauchi S."/>
            <person name="Thiergart T."/>
            <person name="Pickel B."/>
            <person name="Atanasova L."/>
            <person name="Karlsson M."/>
            <person name="Huettel B."/>
            <person name="Barry K.W."/>
            <person name="Haridas S."/>
            <person name="Chen C."/>
            <person name="Bauer D."/>
            <person name="Andreopoulos W."/>
            <person name="Pangilinan J."/>
            <person name="LaButti K."/>
            <person name="Riley R."/>
            <person name="Lipzen A."/>
            <person name="Clum A."/>
            <person name="Drula E."/>
            <person name="Henrissat B."/>
            <person name="Kohler A."/>
            <person name="Grigoriev I.V."/>
            <person name="Martin F.M."/>
            <person name="Hacquard S."/>
        </authorList>
    </citation>
    <scope>NUCLEOTIDE SEQUENCE [LARGE SCALE GENOMIC DNA]</scope>
    <source>
        <strain evidence="2 3">MPI-CAGE-CH-0241</strain>
    </source>
</reference>
<dbReference type="EMBL" id="JAGPYM010000039">
    <property type="protein sequence ID" value="KAH6874457.1"/>
    <property type="molecule type" value="Genomic_DNA"/>
</dbReference>
<dbReference type="Proteomes" id="UP000777438">
    <property type="component" value="Unassembled WGS sequence"/>
</dbReference>
<feature type="compositionally biased region" description="Basic and acidic residues" evidence="1">
    <location>
        <begin position="42"/>
        <end position="57"/>
    </location>
</feature>
<name>A0A9P8VT49_9HYPO</name>
<feature type="region of interest" description="Disordered" evidence="1">
    <location>
        <begin position="1"/>
        <end position="62"/>
    </location>
</feature>
<feature type="region of interest" description="Disordered" evidence="1">
    <location>
        <begin position="158"/>
        <end position="187"/>
    </location>
</feature>
<accession>A0A9P8VT49</accession>